<feature type="region of interest" description="Disordered" evidence="1">
    <location>
        <begin position="1"/>
        <end position="25"/>
    </location>
</feature>
<evidence type="ECO:0000313" key="2">
    <source>
        <dbReference type="EMBL" id="CAI5767476.1"/>
    </source>
</evidence>
<dbReference type="PANTHER" id="PTHR48465:SF1">
    <property type="entry name" value="PROTEIN SSUH2 HOMOLOG"/>
    <property type="match status" value="1"/>
</dbReference>
<feature type="region of interest" description="Disordered" evidence="1">
    <location>
        <begin position="60"/>
        <end position="81"/>
    </location>
</feature>
<keyword evidence="3" id="KW-1185">Reference proteome</keyword>
<dbReference type="EMBL" id="OX395127">
    <property type="protein sequence ID" value="CAI5767476.1"/>
    <property type="molecule type" value="Genomic_DNA"/>
</dbReference>
<reference evidence="2" key="1">
    <citation type="submission" date="2022-12" db="EMBL/GenBank/DDBJ databases">
        <authorList>
            <person name="Alioto T."/>
            <person name="Alioto T."/>
            <person name="Gomez Garrido J."/>
        </authorList>
    </citation>
    <scope>NUCLEOTIDE SEQUENCE</scope>
</reference>
<dbReference type="Proteomes" id="UP001178461">
    <property type="component" value="Chromosome 2"/>
</dbReference>
<evidence type="ECO:0000256" key="1">
    <source>
        <dbReference type="SAM" id="MobiDB-lite"/>
    </source>
</evidence>
<sequence length="212" mass="23285">MKNISNTRGLGLGTNSSPDPGTVRKSKAFLRLSARAPRKRREVSPAVPWLLLSPALLGGGRTAKEQQSSQQRTDVRESGAAIPRDMAPMYVAPMYNTGNISGYEGTTAAGGKHCPPPPNLIPRHGNGQQPPQRTWNVPAITEDEAKEAFIQYASSKCCYSTDPAKEMVFNDLQLFNTYRYKLETFTESRFSEYKAEPYGGKCCYASLQSSPT</sequence>
<organism evidence="2 3">
    <name type="scientific">Podarcis lilfordi</name>
    <name type="common">Lilford's wall lizard</name>
    <dbReference type="NCBI Taxonomy" id="74358"/>
    <lineage>
        <taxon>Eukaryota</taxon>
        <taxon>Metazoa</taxon>
        <taxon>Chordata</taxon>
        <taxon>Craniata</taxon>
        <taxon>Vertebrata</taxon>
        <taxon>Euteleostomi</taxon>
        <taxon>Lepidosauria</taxon>
        <taxon>Squamata</taxon>
        <taxon>Bifurcata</taxon>
        <taxon>Unidentata</taxon>
        <taxon>Episquamata</taxon>
        <taxon>Laterata</taxon>
        <taxon>Lacertibaenia</taxon>
        <taxon>Lacertidae</taxon>
        <taxon>Podarcis</taxon>
    </lineage>
</organism>
<proteinExistence type="predicted"/>
<dbReference type="InterPro" id="IPR052789">
    <property type="entry name" value="SSUH2_homolog"/>
</dbReference>
<name>A0AA35JXL8_9SAUR</name>
<feature type="compositionally biased region" description="Polar residues" evidence="1">
    <location>
        <begin position="1"/>
        <end position="19"/>
    </location>
</feature>
<protein>
    <submittedName>
        <fullName evidence="2">Uncharacterized protein</fullName>
    </submittedName>
</protein>
<evidence type="ECO:0000313" key="3">
    <source>
        <dbReference type="Proteomes" id="UP001178461"/>
    </source>
</evidence>
<accession>A0AA35JXL8</accession>
<gene>
    <name evidence="2" type="ORF">PODLI_1B021106</name>
</gene>
<dbReference type="AlphaFoldDB" id="A0AA35JXL8"/>
<dbReference type="PANTHER" id="PTHR48465">
    <property type="entry name" value="PROTEIN SSUH2 HOMOLOG"/>
    <property type="match status" value="1"/>
</dbReference>